<keyword evidence="1" id="KW-1133">Transmembrane helix</keyword>
<dbReference type="EMBL" id="WTFN01000716">
    <property type="protein sequence ID" value="MWK60626.1"/>
    <property type="molecule type" value="Genomic_DNA"/>
</dbReference>
<evidence type="ECO:0000313" key="2">
    <source>
        <dbReference type="EMBL" id="MWK60626.1"/>
    </source>
</evidence>
<comment type="caution">
    <text evidence="2">The sequence shown here is derived from an EMBL/GenBank/DDBJ whole genome shotgun (WGS) entry which is preliminary data.</text>
</comment>
<feature type="non-terminal residue" evidence="2">
    <location>
        <position position="1"/>
    </location>
</feature>
<dbReference type="PANTHER" id="PTHR42861">
    <property type="entry name" value="CALCIUM-TRANSPORTING ATPASE"/>
    <property type="match status" value="1"/>
</dbReference>
<proteinExistence type="predicted"/>
<protein>
    <submittedName>
        <fullName evidence="2">ATPase</fullName>
    </submittedName>
</protein>
<dbReference type="GO" id="GO:0022857">
    <property type="term" value="F:transmembrane transporter activity"/>
    <property type="evidence" value="ECO:0007669"/>
    <property type="project" value="UniProtKB-ARBA"/>
</dbReference>
<organism evidence="2 3">
    <name type="scientific">Metapseudomonas otitidis</name>
    <dbReference type="NCBI Taxonomy" id="319939"/>
    <lineage>
        <taxon>Bacteria</taxon>
        <taxon>Pseudomonadati</taxon>
        <taxon>Pseudomonadota</taxon>
        <taxon>Gammaproteobacteria</taxon>
        <taxon>Pseudomonadales</taxon>
        <taxon>Pseudomonadaceae</taxon>
        <taxon>Metapseudomonas</taxon>
    </lineage>
</organism>
<name>A0A7X3HER6_9GAMM</name>
<feature type="transmembrane region" description="Helical" evidence="1">
    <location>
        <begin position="24"/>
        <end position="44"/>
    </location>
</feature>
<dbReference type="Gene3D" id="1.20.1110.10">
    <property type="entry name" value="Calcium-transporting ATPase, transmembrane domain"/>
    <property type="match status" value="1"/>
</dbReference>
<evidence type="ECO:0000313" key="3">
    <source>
        <dbReference type="Proteomes" id="UP000461288"/>
    </source>
</evidence>
<accession>A0A7X3HER6</accession>
<dbReference type="AlphaFoldDB" id="A0A7X3HER6"/>
<dbReference type="SUPFAM" id="SSF81665">
    <property type="entry name" value="Calcium ATPase, transmembrane domain M"/>
    <property type="match status" value="1"/>
</dbReference>
<gene>
    <name evidence="2" type="ORF">GO594_32170</name>
</gene>
<keyword evidence="1" id="KW-0472">Membrane</keyword>
<feature type="transmembrane region" description="Helical" evidence="1">
    <location>
        <begin position="50"/>
        <end position="75"/>
    </location>
</feature>
<dbReference type="InterPro" id="IPR023298">
    <property type="entry name" value="ATPase_P-typ_TM_dom_sf"/>
</dbReference>
<evidence type="ECO:0000256" key="1">
    <source>
        <dbReference type="SAM" id="Phobius"/>
    </source>
</evidence>
<feature type="non-terminal residue" evidence="2">
    <location>
        <position position="97"/>
    </location>
</feature>
<reference evidence="2 3" key="1">
    <citation type="submission" date="2019-12" db="EMBL/GenBank/DDBJ databases">
        <title>Draft genome sequence of Pseudomonas otitidis recovered from a chicken carcass.</title>
        <authorList>
            <person name="Vieira T.R."/>
            <person name="Oliviera E.F.C."/>
            <person name="Silva N.M.V."/>
            <person name="Sambrano G.E."/>
            <person name="Cibulski S.P."/>
            <person name="Cardoso M.R.I."/>
        </authorList>
    </citation>
    <scope>NUCLEOTIDE SEQUENCE [LARGE SCALE GENOMIC DNA]</scope>
    <source>
        <strain evidence="2 3">25_K</strain>
    </source>
</reference>
<keyword evidence="1" id="KW-0812">Transmembrane</keyword>
<sequence length="97" mass="10273">AGMLNDTPDESTPLQKKLDSLGKVLGIVCLAICVVIFLLGLLHGMELFDIFMTSVSLAVAAIPEGLTVVVTVVLAMGMQKMVKCNAIIKRLSAVETL</sequence>
<dbReference type="Proteomes" id="UP000461288">
    <property type="component" value="Unassembled WGS sequence"/>
</dbReference>